<feature type="active site" evidence="12">
    <location>
        <position position="153"/>
    </location>
</feature>
<feature type="compositionally biased region" description="Gly residues" evidence="14">
    <location>
        <begin position="222"/>
        <end position="232"/>
    </location>
</feature>
<feature type="region of interest" description="Disordered" evidence="14">
    <location>
        <begin position="176"/>
        <end position="232"/>
    </location>
</feature>
<evidence type="ECO:0000256" key="5">
    <source>
        <dbReference type="ARBA" id="ARBA00022759"/>
    </source>
</evidence>
<dbReference type="PANTHER" id="PTHR30194">
    <property type="entry name" value="CROSSOVER JUNCTION ENDODEOXYRIBONUCLEASE RUVC"/>
    <property type="match status" value="1"/>
</dbReference>
<evidence type="ECO:0000313" key="15">
    <source>
        <dbReference type="EMBL" id="MEO9248935.1"/>
    </source>
</evidence>
<comment type="similarity">
    <text evidence="1 12">Belongs to the RuvC family.</text>
</comment>
<reference evidence="15 16" key="1">
    <citation type="submission" date="2024-05" db="EMBL/GenBank/DDBJ databases">
        <authorList>
            <person name="Yi C."/>
        </authorList>
    </citation>
    <scope>NUCLEOTIDE SEQUENCE [LARGE SCALE GENOMIC DNA]</scope>
    <source>
        <strain evidence="15 16">XS13</strain>
    </source>
</reference>
<keyword evidence="7 12" id="KW-0378">Hydrolase</keyword>
<name>A0ABV0IN90_9MICC</name>
<comment type="catalytic activity">
    <reaction evidence="12">
        <text>Endonucleolytic cleavage at a junction such as a reciprocal single-stranded crossover between two homologous DNA duplexes (Holliday junction).</text>
        <dbReference type="EC" id="3.1.21.10"/>
    </reaction>
</comment>
<evidence type="ECO:0000256" key="12">
    <source>
        <dbReference type="HAMAP-Rule" id="MF_00034"/>
    </source>
</evidence>
<dbReference type="Pfam" id="PF02075">
    <property type="entry name" value="RuvC"/>
    <property type="match status" value="1"/>
</dbReference>
<dbReference type="InterPro" id="IPR020563">
    <property type="entry name" value="X-over_junc_endoDNase_Mg_BS"/>
</dbReference>
<dbReference type="InterPro" id="IPR036397">
    <property type="entry name" value="RNaseH_sf"/>
</dbReference>
<keyword evidence="4 12" id="KW-0479">Metal-binding</keyword>
<gene>
    <name evidence="12 15" type="primary">ruvC</name>
    <name evidence="15" type="ORF">ABDK96_14720</name>
</gene>
<dbReference type="SUPFAM" id="SSF53098">
    <property type="entry name" value="Ribonuclease H-like"/>
    <property type="match status" value="1"/>
</dbReference>
<comment type="subcellular location">
    <subcellularLocation>
        <location evidence="12">Cytoplasm</location>
    </subcellularLocation>
</comment>
<dbReference type="InterPro" id="IPR002176">
    <property type="entry name" value="X-over_junc_endoDNase_RuvC"/>
</dbReference>
<evidence type="ECO:0000256" key="3">
    <source>
        <dbReference type="ARBA" id="ARBA00022722"/>
    </source>
</evidence>
<dbReference type="EC" id="3.1.21.10" evidence="12 13"/>
<keyword evidence="8 12" id="KW-0460">Magnesium</keyword>
<feature type="binding site" evidence="12">
    <location>
        <position position="153"/>
    </location>
    <ligand>
        <name>Mg(2+)</name>
        <dbReference type="ChEBI" id="CHEBI:18420"/>
        <label>1</label>
    </ligand>
</feature>
<comment type="function">
    <text evidence="12">The RuvA-RuvB-RuvC complex processes Holliday junction (HJ) DNA during genetic recombination and DNA repair. Endonuclease that resolves HJ intermediates. Cleaves cruciform DNA by making single-stranded nicks across the HJ at symmetrical positions within the homologous arms, yielding a 5'-phosphate and a 3'-hydroxyl group; requires a central core of homology in the junction. The consensus cleavage sequence is 5'-(A/T)TT(C/G)-3'. Cleavage occurs on the 3'-side of the TT dinucleotide at the point of strand exchange. HJ branch migration catalyzed by RuvA-RuvB allows RuvC to scan DNA until it finds its consensus sequence, where it cleaves and resolves the cruciform DNA.</text>
</comment>
<dbReference type="Gene3D" id="3.30.420.10">
    <property type="entry name" value="Ribonuclease H-like superfamily/Ribonuclease H"/>
    <property type="match status" value="1"/>
</dbReference>
<evidence type="ECO:0000256" key="1">
    <source>
        <dbReference type="ARBA" id="ARBA00009518"/>
    </source>
</evidence>
<evidence type="ECO:0000256" key="8">
    <source>
        <dbReference type="ARBA" id="ARBA00022842"/>
    </source>
</evidence>
<evidence type="ECO:0000256" key="10">
    <source>
        <dbReference type="ARBA" id="ARBA00023172"/>
    </source>
</evidence>
<dbReference type="PANTHER" id="PTHR30194:SF3">
    <property type="entry name" value="CROSSOVER JUNCTION ENDODEOXYRIBONUCLEASE RUVC"/>
    <property type="match status" value="1"/>
</dbReference>
<evidence type="ECO:0000256" key="6">
    <source>
        <dbReference type="ARBA" id="ARBA00022763"/>
    </source>
</evidence>
<keyword evidence="11 12" id="KW-0234">DNA repair</keyword>
<protein>
    <recommendedName>
        <fullName evidence="12 13">Crossover junction endodeoxyribonuclease RuvC</fullName>
        <ecNumber evidence="12 13">3.1.21.10</ecNumber>
    </recommendedName>
    <alternativeName>
        <fullName evidence="12">Holliday junction nuclease RuvC</fullName>
    </alternativeName>
    <alternativeName>
        <fullName evidence="12">Holliday junction resolvase RuvC</fullName>
    </alternativeName>
</protein>
<keyword evidence="5 12" id="KW-0255">Endonuclease</keyword>
<organism evidence="15 16">
    <name type="scientific">Citricoccus nitrophenolicus</name>
    <dbReference type="NCBI Taxonomy" id="863575"/>
    <lineage>
        <taxon>Bacteria</taxon>
        <taxon>Bacillati</taxon>
        <taxon>Actinomycetota</taxon>
        <taxon>Actinomycetes</taxon>
        <taxon>Micrococcales</taxon>
        <taxon>Micrococcaceae</taxon>
        <taxon>Citricoccus</taxon>
    </lineage>
</organism>
<evidence type="ECO:0000256" key="13">
    <source>
        <dbReference type="NCBIfam" id="TIGR00228"/>
    </source>
</evidence>
<evidence type="ECO:0000313" key="16">
    <source>
        <dbReference type="Proteomes" id="UP001484097"/>
    </source>
</evidence>
<keyword evidence="3 12" id="KW-0540">Nuclease</keyword>
<feature type="compositionally biased region" description="Low complexity" evidence="14">
    <location>
        <begin position="190"/>
        <end position="206"/>
    </location>
</feature>
<keyword evidence="9 12" id="KW-0238">DNA-binding</keyword>
<dbReference type="RefSeq" id="WP_309810136.1">
    <property type="nucleotide sequence ID" value="NZ_JBDXMX010000007.1"/>
</dbReference>
<evidence type="ECO:0000256" key="4">
    <source>
        <dbReference type="ARBA" id="ARBA00022723"/>
    </source>
</evidence>
<feature type="binding site" evidence="12">
    <location>
        <position position="80"/>
    </location>
    <ligand>
        <name>Mg(2+)</name>
        <dbReference type="ChEBI" id="CHEBI:18420"/>
        <label>2</label>
    </ligand>
</feature>
<dbReference type="CDD" id="cd16962">
    <property type="entry name" value="RuvC"/>
    <property type="match status" value="1"/>
</dbReference>
<proteinExistence type="inferred from homology"/>
<evidence type="ECO:0000256" key="7">
    <source>
        <dbReference type="ARBA" id="ARBA00022801"/>
    </source>
</evidence>
<accession>A0ABV0IN90</accession>
<feature type="active site" evidence="12">
    <location>
        <position position="19"/>
    </location>
</feature>
<dbReference type="EMBL" id="JBDXMX010000007">
    <property type="protein sequence ID" value="MEO9248935.1"/>
    <property type="molecule type" value="Genomic_DNA"/>
</dbReference>
<dbReference type="InterPro" id="IPR012337">
    <property type="entry name" value="RNaseH-like_sf"/>
</dbReference>
<dbReference type="HAMAP" id="MF_00034">
    <property type="entry name" value="RuvC"/>
    <property type="match status" value="1"/>
</dbReference>
<dbReference type="NCBIfam" id="TIGR00228">
    <property type="entry name" value="ruvC"/>
    <property type="match status" value="1"/>
</dbReference>
<keyword evidence="16" id="KW-1185">Reference proteome</keyword>
<dbReference type="Proteomes" id="UP001484097">
    <property type="component" value="Unassembled WGS sequence"/>
</dbReference>
<comment type="caution">
    <text evidence="15">The sequence shown here is derived from an EMBL/GenBank/DDBJ whole genome shotgun (WGS) entry which is preliminary data.</text>
</comment>
<evidence type="ECO:0000256" key="2">
    <source>
        <dbReference type="ARBA" id="ARBA00022490"/>
    </source>
</evidence>
<feature type="binding site" evidence="12">
    <location>
        <position position="19"/>
    </location>
    <ligand>
        <name>Mg(2+)</name>
        <dbReference type="ChEBI" id="CHEBI:18420"/>
        <label>1</label>
    </ligand>
</feature>
<comment type="subunit">
    <text evidence="12">Homodimer which binds Holliday junction (HJ) DNA. The HJ becomes 2-fold symmetrical on binding to RuvC with unstacked arms; it has a different conformation from HJ DNA in complex with RuvA. In the full resolvosome a probable DNA-RuvA(4)-RuvB(12)-RuvC(2) complex forms which resolves the HJ.</text>
</comment>
<dbReference type="PRINTS" id="PR00696">
    <property type="entry name" value="RSOLVASERUVC"/>
</dbReference>
<keyword evidence="6 12" id="KW-0227">DNA damage</keyword>
<dbReference type="PROSITE" id="PS01321">
    <property type="entry name" value="RUVC"/>
    <property type="match status" value="1"/>
</dbReference>
<feature type="active site" evidence="12">
    <location>
        <position position="80"/>
    </location>
</feature>
<keyword evidence="2 12" id="KW-0963">Cytoplasm</keyword>
<evidence type="ECO:0000256" key="14">
    <source>
        <dbReference type="SAM" id="MobiDB-lite"/>
    </source>
</evidence>
<evidence type="ECO:0000256" key="11">
    <source>
        <dbReference type="ARBA" id="ARBA00023204"/>
    </source>
</evidence>
<sequence length="232" mass="23833">MTGRTARREPGPLRVLGVDPGLTRCGIAVVDVAPNRTATLVGVTVVGTGAEQPLDRRLLAIDEAVNEWLDRHAPDHVAVERMFAQHNTPTIMGTAQASGVAIAAAARHGIPVALHTPSEVKAAVTGSGTAGKDQVTAMVTRILRLDAPPKPADAADALALAITHAWRGGLMGRGLDTGHLTSPQRASRFPTAAGRPGARGAAGTAAQKAWLAAEQRSRGARGSNGWGGGSRI</sequence>
<keyword evidence="10 12" id="KW-0233">DNA recombination</keyword>
<comment type="cofactor">
    <cofactor evidence="12">
        <name>Mg(2+)</name>
        <dbReference type="ChEBI" id="CHEBI:18420"/>
    </cofactor>
    <text evidence="12">Binds 2 Mg(2+) ion per subunit.</text>
</comment>
<evidence type="ECO:0000256" key="9">
    <source>
        <dbReference type="ARBA" id="ARBA00023125"/>
    </source>
</evidence>